<evidence type="ECO:0000256" key="2">
    <source>
        <dbReference type="ARBA" id="ARBA00012528"/>
    </source>
</evidence>
<dbReference type="EC" id="2.7.7.65" evidence="2"/>
<dbReference type="NCBIfam" id="TIGR00254">
    <property type="entry name" value="GGDEF"/>
    <property type="match status" value="1"/>
</dbReference>
<dbReference type="OrthoDB" id="9803824at2"/>
<keyword evidence="4" id="KW-0812">Transmembrane</keyword>
<organism evidence="6 7">
    <name type="scientific">Neiella marina</name>
    <dbReference type="NCBI Taxonomy" id="508461"/>
    <lineage>
        <taxon>Bacteria</taxon>
        <taxon>Pseudomonadati</taxon>
        <taxon>Pseudomonadota</taxon>
        <taxon>Gammaproteobacteria</taxon>
        <taxon>Alteromonadales</taxon>
        <taxon>Echinimonadaceae</taxon>
        <taxon>Neiella</taxon>
    </lineage>
</organism>
<protein>
    <recommendedName>
        <fullName evidence="2">diguanylate cyclase</fullName>
        <ecNumber evidence="2">2.7.7.65</ecNumber>
    </recommendedName>
</protein>
<dbReference type="AlphaFoldDB" id="A0A8J2U627"/>
<dbReference type="SMART" id="SM00267">
    <property type="entry name" value="GGDEF"/>
    <property type="match status" value="1"/>
</dbReference>
<comment type="cofactor">
    <cofactor evidence="1">
        <name>Mg(2+)</name>
        <dbReference type="ChEBI" id="CHEBI:18420"/>
    </cofactor>
</comment>
<dbReference type="RefSeq" id="WP_087506471.1">
    <property type="nucleotide sequence ID" value="NZ_BMDX01000011.1"/>
</dbReference>
<dbReference type="SUPFAM" id="SSF55073">
    <property type="entry name" value="Nucleotide cyclase"/>
    <property type="match status" value="1"/>
</dbReference>
<feature type="domain" description="GGDEF" evidence="5">
    <location>
        <begin position="300"/>
        <end position="427"/>
    </location>
</feature>
<feature type="transmembrane region" description="Helical" evidence="4">
    <location>
        <begin position="215"/>
        <end position="235"/>
    </location>
</feature>
<name>A0A8J2U627_9GAMM</name>
<dbReference type="PANTHER" id="PTHR45138:SF9">
    <property type="entry name" value="DIGUANYLATE CYCLASE DGCM-RELATED"/>
    <property type="match status" value="1"/>
</dbReference>
<evidence type="ECO:0000259" key="5">
    <source>
        <dbReference type="PROSITE" id="PS50887"/>
    </source>
</evidence>
<evidence type="ECO:0000313" key="6">
    <source>
        <dbReference type="EMBL" id="GGA81038.1"/>
    </source>
</evidence>
<dbReference type="InterPro" id="IPR043128">
    <property type="entry name" value="Rev_trsase/Diguanyl_cyclase"/>
</dbReference>
<dbReference type="InterPro" id="IPR008979">
    <property type="entry name" value="Galactose-bd-like_sf"/>
</dbReference>
<evidence type="ECO:0000256" key="3">
    <source>
        <dbReference type="ARBA" id="ARBA00034247"/>
    </source>
</evidence>
<keyword evidence="4" id="KW-1133">Transmembrane helix</keyword>
<gene>
    <name evidence="6" type="ORF">GCM10011369_23750</name>
</gene>
<dbReference type="Pfam" id="PF00990">
    <property type="entry name" value="GGDEF"/>
    <property type="match status" value="1"/>
</dbReference>
<accession>A0A8J2U627</accession>
<dbReference type="SUPFAM" id="SSF49785">
    <property type="entry name" value="Galactose-binding domain-like"/>
    <property type="match status" value="1"/>
</dbReference>
<dbReference type="FunFam" id="3.30.70.270:FF:000001">
    <property type="entry name" value="Diguanylate cyclase domain protein"/>
    <property type="match status" value="1"/>
</dbReference>
<feature type="transmembrane region" description="Helical" evidence="4">
    <location>
        <begin position="9"/>
        <end position="27"/>
    </location>
</feature>
<dbReference type="EMBL" id="BMDX01000011">
    <property type="protein sequence ID" value="GGA81038.1"/>
    <property type="molecule type" value="Genomic_DNA"/>
</dbReference>
<keyword evidence="7" id="KW-1185">Reference proteome</keyword>
<proteinExistence type="predicted"/>
<comment type="catalytic activity">
    <reaction evidence="3">
        <text>2 GTP = 3',3'-c-di-GMP + 2 diphosphate</text>
        <dbReference type="Rhea" id="RHEA:24898"/>
        <dbReference type="ChEBI" id="CHEBI:33019"/>
        <dbReference type="ChEBI" id="CHEBI:37565"/>
        <dbReference type="ChEBI" id="CHEBI:58805"/>
        <dbReference type="EC" id="2.7.7.65"/>
    </reaction>
</comment>
<keyword evidence="4" id="KW-0472">Membrane</keyword>
<dbReference type="PROSITE" id="PS50887">
    <property type="entry name" value="GGDEF"/>
    <property type="match status" value="1"/>
</dbReference>
<dbReference type="Gene3D" id="3.30.70.270">
    <property type="match status" value="1"/>
</dbReference>
<comment type="caution">
    <text evidence="6">The sequence shown here is derived from an EMBL/GenBank/DDBJ whole genome shotgun (WGS) entry which is preliminary data.</text>
</comment>
<dbReference type="InterPro" id="IPR000160">
    <property type="entry name" value="GGDEF_dom"/>
</dbReference>
<dbReference type="CDD" id="cd01949">
    <property type="entry name" value="GGDEF"/>
    <property type="match status" value="1"/>
</dbReference>
<sequence>MKILIKTEFAYLILLMLTIGLVAWQHFGMNISYSYQLSREVPVTLSNDDINGGRSRGILSYTNGKPTLNCDIVLSQSFPFCSILLPLSNNNGSGIDLQRYDSLTLTLGFQASERDTLLVYLNNGEIIGNDQVIRANMQVLVPATGTQDYTLPLSQFHVPSWWIFSRTEQNITTASRLDNVQNIQLSTGDHRSARHVQIQVLDFHFDGKWMRAADLYFYLLVVWAFAAVAQILVIARRFRFKYLYTQREAKRLNEINNFLQVERDKFETLAKHDALTGCLNRNGMIDILGRAIGQFEHGNSSTALILLDIDNFKQLNDNYGHDEGDRVLVQLAKLLRKHIRDNDHLVRWGGEEFAIVCEQTSTAGALTLAENLRAVIESSHICEHSQVTASFGVAKLNSKHIENWFKRADESLYLAKKQGRNRVTLAP</sequence>
<dbReference type="InterPro" id="IPR029787">
    <property type="entry name" value="Nucleotide_cyclase"/>
</dbReference>
<dbReference type="GO" id="GO:0052621">
    <property type="term" value="F:diguanylate cyclase activity"/>
    <property type="evidence" value="ECO:0007669"/>
    <property type="project" value="UniProtKB-EC"/>
</dbReference>
<evidence type="ECO:0000256" key="4">
    <source>
        <dbReference type="SAM" id="Phobius"/>
    </source>
</evidence>
<reference evidence="7" key="1">
    <citation type="journal article" date="2019" name="Int. J. Syst. Evol. Microbiol.">
        <title>The Global Catalogue of Microorganisms (GCM) 10K type strain sequencing project: providing services to taxonomists for standard genome sequencing and annotation.</title>
        <authorList>
            <consortium name="The Broad Institute Genomics Platform"/>
            <consortium name="The Broad Institute Genome Sequencing Center for Infectious Disease"/>
            <person name="Wu L."/>
            <person name="Ma J."/>
        </authorList>
    </citation>
    <scope>NUCLEOTIDE SEQUENCE [LARGE SCALE GENOMIC DNA]</scope>
    <source>
        <strain evidence="7">CGMCC 1.10130</strain>
    </source>
</reference>
<dbReference type="PANTHER" id="PTHR45138">
    <property type="entry name" value="REGULATORY COMPONENTS OF SENSORY TRANSDUCTION SYSTEM"/>
    <property type="match status" value="1"/>
</dbReference>
<dbReference type="Proteomes" id="UP000619743">
    <property type="component" value="Unassembled WGS sequence"/>
</dbReference>
<evidence type="ECO:0000256" key="1">
    <source>
        <dbReference type="ARBA" id="ARBA00001946"/>
    </source>
</evidence>
<evidence type="ECO:0000313" key="7">
    <source>
        <dbReference type="Proteomes" id="UP000619743"/>
    </source>
</evidence>
<dbReference type="InterPro" id="IPR050469">
    <property type="entry name" value="Diguanylate_Cyclase"/>
</dbReference>